<dbReference type="RefSeq" id="WP_336392880.1">
    <property type="nucleotide sequence ID" value="NZ_JBAPLV010000030.1"/>
</dbReference>
<evidence type="ECO:0000256" key="2">
    <source>
        <dbReference type="SAM" id="MobiDB-lite"/>
    </source>
</evidence>
<feature type="compositionally biased region" description="Basic and acidic residues" evidence="2">
    <location>
        <begin position="14"/>
        <end position="26"/>
    </location>
</feature>
<feature type="domain" description="UspA" evidence="3">
    <location>
        <begin position="28"/>
        <end position="168"/>
    </location>
</feature>
<evidence type="ECO:0000313" key="4">
    <source>
        <dbReference type="EMBL" id="MEI4280884.1"/>
    </source>
</evidence>
<dbReference type="SUPFAM" id="SSF52402">
    <property type="entry name" value="Adenine nucleotide alpha hydrolases-like"/>
    <property type="match status" value="2"/>
</dbReference>
<dbReference type="InterPro" id="IPR014729">
    <property type="entry name" value="Rossmann-like_a/b/a_fold"/>
</dbReference>
<proteinExistence type="inferred from homology"/>
<feature type="domain" description="UspA" evidence="3">
    <location>
        <begin position="185"/>
        <end position="326"/>
    </location>
</feature>
<dbReference type="Pfam" id="PF00582">
    <property type="entry name" value="Usp"/>
    <property type="match status" value="2"/>
</dbReference>
<protein>
    <submittedName>
        <fullName evidence="4">Universal stress protein</fullName>
    </submittedName>
</protein>
<dbReference type="PANTHER" id="PTHR31964:SF113">
    <property type="entry name" value="USPA DOMAIN-CONTAINING PROTEIN"/>
    <property type="match status" value="1"/>
</dbReference>
<gene>
    <name evidence="4" type="ORF">UXQ13_20580</name>
</gene>
<organism evidence="4 5">
    <name type="scientific">Klenkia terrae</name>
    <dbReference type="NCBI Taxonomy" id="1052259"/>
    <lineage>
        <taxon>Bacteria</taxon>
        <taxon>Bacillati</taxon>
        <taxon>Actinomycetota</taxon>
        <taxon>Actinomycetes</taxon>
        <taxon>Geodermatophilales</taxon>
        <taxon>Geodermatophilaceae</taxon>
        <taxon>Klenkia</taxon>
    </lineage>
</organism>
<comment type="caution">
    <text evidence="4">The sequence shown here is derived from an EMBL/GenBank/DDBJ whole genome shotgun (WGS) entry which is preliminary data.</text>
</comment>
<accession>A0ABU8EB78</accession>
<dbReference type="PANTHER" id="PTHR31964">
    <property type="entry name" value="ADENINE NUCLEOTIDE ALPHA HYDROLASES-LIKE SUPERFAMILY PROTEIN"/>
    <property type="match status" value="1"/>
</dbReference>
<evidence type="ECO:0000256" key="1">
    <source>
        <dbReference type="ARBA" id="ARBA00008791"/>
    </source>
</evidence>
<feature type="compositionally biased region" description="Basic and acidic residues" evidence="2">
    <location>
        <begin position="333"/>
        <end position="344"/>
    </location>
</feature>
<name>A0ABU8EB78_9ACTN</name>
<evidence type="ECO:0000259" key="3">
    <source>
        <dbReference type="Pfam" id="PF00582"/>
    </source>
</evidence>
<dbReference type="EMBL" id="JBAPLV010000030">
    <property type="protein sequence ID" value="MEI4280884.1"/>
    <property type="molecule type" value="Genomic_DNA"/>
</dbReference>
<sequence>MPNSTGPQPYTHLGLDDPPRDRRRAGDVLVGVDGSPGSRAALVWAAREAVSRGVGLRVVCAVPVDEPWADPLLVLTERADQARSDTARLAAEEVDRARAELAVGDRPWPEVTVQTRVGLPTTVLETAAVDAALLVVGSRGRGAARSVLLGSVSLHVVVHAGCPVVVVPGPGSPHAPGPLTPQSDRRVVVGVDSSAAGRAAVREAAAHAARAGSRLVVVAAVSELDLWSPVHAAWAPAEAEIRRAVESRVQAVVAEEFSALPPAQRPDRVDTSVLAGPASGVLIDQAQGAELLVVGTRNQGEARGLVLGSVALHAVLHAPCPVLVVRAAPADEVAHPDARTEDGSAVRTGASGTG</sequence>
<keyword evidence="5" id="KW-1185">Reference proteome</keyword>
<feature type="region of interest" description="Disordered" evidence="2">
    <location>
        <begin position="333"/>
        <end position="354"/>
    </location>
</feature>
<dbReference type="InterPro" id="IPR006016">
    <property type="entry name" value="UspA"/>
</dbReference>
<dbReference type="PRINTS" id="PR01438">
    <property type="entry name" value="UNVRSLSTRESS"/>
</dbReference>
<feature type="region of interest" description="Disordered" evidence="2">
    <location>
        <begin position="1"/>
        <end position="26"/>
    </location>
</feature>
<dbReference type="Gene3D" id="3.40.50.620">
    <property type="entry name" value="HUPs"/>
    <property type="match status" value="2"/>
</dbReference>
<dbReference type="InterPro" id="IPR006015">
    <property type="entry name" value="Universal_stress_UspA"/>
</dbReference>
<dbReference type="Proteomes" id="UP001373496">
    <property type="component" value="Unassembled WGS sequence"/>
</dbReference>
<evidence type="ECO:0000313" key="5">
    <source>
        <dbReference type="Proteomes" id="UP001373496"/>
    </source>
</evidence>
<comment type="similarity">
    <text evidence="1">Belongs to the universal stress protein A family.</text>
</comment>
<reference evidence="4 5" key="1">
    <citation type="submission" date="2024-03" db="EMBL/GenBank/DDBJ databases">
        <title>Draft genome sequence of Klenkia terrae.</title>
        <authorList>
            <person name="Duangmal K."/>
            <person name="Chantavorakit T."/>
        </authorList>
    </citation>
    <scope>NUCLEOTIDE SEQUENCE [LARGE SCALE GENOMIC DNA]</scope>
    <source>
        <strain evidence="4 5">JCM 17786</strain>
    </source>
</reference>
<dbReference type="CDD" id="cd23659">
    <property type="entry name" value="USP_At3g01520-like"/>
    <property type="match status" value="1"/>
</dbReference>